<protein>
    <submittedName>
        <fullName evidence="2">Endonuclease/exonuclease/phosphatase family protein</fullName>
    </submittedName>
</protein>
<keyword evidence="2" id="KW-0255">Endonuclease</keyword>
<name>A0ABV8SQC4_9GAMM</name>
<dbReference type="SUPFAM" id="SSF56219">
    <property type="entry name" value="DNase I-like"/>
    <property type="match status" value="1"/>
</dbReference>
<keyword evidence="2" id="KW-0378">Hydrolase</keyword>
<comment type="caution">
    <text evidence="2">The sequence shown here is derived from an EMBL/GenBank/DDBJ whole genome shotgun (WGS) entry which is preliminary data.</text>
</comment>
<proteinExistence type="predicted"/>
<dbReference type="EMBL" id="JBHSDU010000003">
    <property type="protein sequence ID" value="MFC4309580.1"/>
    <property type="molecule type" value="Genomic_DNA"/>
</dbReference>
<dbReference type="Pfam" id="PF03372">
    <property type="entry name" value="Exo_endo_phos"/>
    <property type="match status" value="1"/>
</dbReference>
<evidence type="ECO:0000313" key="3">
    <source>
        <dbReference type="Proteomes" id="UP001595904"/>
    </source>
</evidence>
<dbReference type="Gene3D" id="3.60.10.10">
    <property type="entry name" value="Endonuclease/exonuclease/phosphatase"/>
    <property type="match status" value="1"/>
</dbReference>
<dbReference type="PANTHER" id="PTHR14859">
    <property type="entry name" value="CALCOFLUOR WHITE HYPERSENSITIVE PROTEIN PRECURSOR"/>
    <property type="match status" value="1"/>
</dbReference>
<evidence type="ECO:0000313" key="2">
    <source>
        <dbReference type="EMBL" id="MFC4309580.1"/>
    </source>
</evidence>
<dbReference type="InterPro" id="IPR005135">
    <property type="entry name" value="Endo/exonuclease/phosphatase"/>
</dbReference>
<dbReference type="RefSeq" id="WP_380596625.1">
    <property type="nucleotide sequence ID" value="NZ_JBHSDU010000003.1"/>
</dbReference>
<keyword evidence="2" id="KW-0540">Nuclease</keyword>
<dbReference type="GO" id="GO:0004519">
    <property type="term" value="F:endonuclease activity"/>
    <property type="evidence" value="ECO:0007669"/>
    <property type="project" value="UniProtKB-KW"/>
</dbReference>
<dbReference type="PANTHER" id="PTHR14859:SF15">
    <property type="entry name" value="ENDONUCLEASE_EXONUCLEASE_PHOSPHATASE DOMAIN-CONTAINING PROTEIN"/>
    <property type="match status" value="1"/>
</dbReference>
<dbReference type="InterPro" id="IPR051916">
    <property type="entry name" value="GPI-anchor_lipid_remodeler"/>
</dbReference>
<keyword evidence="3" id="KW-1185">Reference proteome</keyword>
<organism evidence="2 3">
    <name type="scientific">Steroidobacter flavus</name>
    <dbReference type="NCBI Taxonomy" id="1842136"/>
    <lineage>
        <taxon>Bacteria</taxon>
        <taxon>Pseudomonadati</taxon>
        <taxon>Pseudomonadota</taxon>
        <taxon>Gammaproteobacteria</taxon>
        <taxon>Steroidobacterales</taxon>
        <taxon>Steroidobacteraceae</taxon>
        <taxon>Steroidobacter</taxon>
    </lineage>
</organism>
<feature type="domain" description="Endonuclease/exonuclease/phosphatase" evidence="1">
    <location>
        <begin position="31"/>
        <end position="248"/>
    </location>
</feature>
<evidence type="ECO:0000259" key="1">
    <source>
        <dbReference type="Pfam" id="PF03372"/>
    </source>
</evidence>
<sequence>MALATRAPSEAEVPTDAVEAPAPGVRRISIGSYNVHSCVGLDRKRSPSRIADVLKELDCDIYALQEVDNEPGDDKDSKQLEYLSEAMHMAAIPGMSIVRHSGEYGNALLTRFPVISVHRHDLSYGKWLEPRGAIDVELDVGGRALRVIATHLGLSRSERRFQWRQLLAAIAKSPPEHPTIVLGDMNEWFPGAGTLRDAHKILGEALAPPEFPSFWPFLALTRIWVRPVQAIVAIKVHATPLAKRASDHLPLRAEIDVERFALRAPG</sequence>
<dbReference type="Proteomes" id="UP001595904">
    <property type="component" value="Unassembled WGS sequence"/>
</dbReference>
<gene>
    <name evidence="2" type="ORF">ACFPN2_10860</name>
</gene>
<reference evidence="3" key="1">
    <citation type="journal article" date="2019" name="Int. J. Syst. Evol. Microbiol.">
        <title>The Global Catalogue of Microorganisms (GCM) 10K type strain sequencing project: providing services to taxonomists for standard genome sequencing and annotation.</title>
        <authorList>
            <consortium name="The Broad Institute Genomics Platform"/>
            <consortium name="The Broad Institute Genome Sequencing Center for Infectious Disease"/>
            <person name="Wu L."/>
            <person name="Ma J."/>
        </authorList>
    </citation>
    <scope>NUCLEOTIDE SEQUENCE [LARGE SCALE GENOMIC DNA]</scope>
    <source>
        <strain evidence="3">CGMCC 1.10759</strain>
    </source>
</reference>
<dbReference type="InterPro" id="IPR036691">
    <property type="entry name" value="Endo/exonu/phosph_ase_sf"/>
</dbReference>
<accession>A0ABV8SQC4</accession>